<dbReference type="Pfam" id="PF07687">
    <property type="entry name" value="M20_dimer"/>
    <property type="match status" value="1"/>
</dbReference>
<proteinExistence type="predicted"/>
<dbReference type="PANTHER" id="PTHR11014">
    <property type="entry name" value="PEPTIDASE M20 FAMILY MEMBER"/>
    <property type="match status" value="1"/>
</dbReference>
<dbReference type="PANTHER" id="PTHR11014:SF122">
    <property type="entry name" value="AMIDOHYDROLASE AMHX"/>
    <property type="match status" value="1"/>
</dbReference>
<dbReference type="GO" id="GO:0016787">
    <property type="term" value="F:hydrolase activity"/>
    <property type="evidence" value="ECO:0007669"/>
    <property type="project" value="UniProtKB-KW"/>
</dbReference>
<keyword evidence="3" id="KW-1185">Reference proteome</keyword>
<evidence type="ECO:0000313" key="3">
    <source>
        <dbReference type="Proteomes" id="UP001519294"/>
    </source>
</evidence>
<dbReference type="InterPro" id="IPR017439">
    <property type="entry name" value="Amidohydrolase"/>
</dbReference>
<dbReference type="EC" id="3.5.1.-" evidence="2"/>
<dbReference type="PIRSF" id="PIRSF005962">
    <property type="entry name" value="Pept_M20D_amidohydro"/>
    <property type="match status" value="1"/>
</dbReference>
<organism evidence="2 3">
    <name type="scientific">Virgibacillus alimentarius</name>
    <dbReference type="NCBI Taxonomy" id="698769"/>
    <lineage>
        <taxon>Bacteria</taxon>
        <taxon>Bacillati</taxon>
        <taxon>Bacillota</taxon>
        <taxon>Bacilli</taxon>
        <taxon>Bacillales</taxon>
        <taxon>Bacillaceae</taxon>
        <taxon>Virgibacillus</taxon>
    </lineage>
</organism>
<dbReference type="SUPFAM" id="SSF55031">
    <property type="entry name" value="Bacterial exopeptidase dimerisation domain"/>
    <property type="match status" value="1"/>
</dbReference>
<gene>
    <name evidence="2" type="ORF">J2Z81_001738</name>
</gene>
<dbReference type="SUPFAM" id="SSF53187">
    <property type="entry name" value="Zn-dependent exopeptidases"/>
    <property type="match status" value="1"/>
</dbReference>
<comment type="caution">
    <text evidence="2">The sequence shown here is derived from an EMBL/GenBank/DDBJ whole genome shotgun (WGS) entry which is preliminary data.</text>
</comment>
<evidence type="ECO:0000313" key="2">
    <source>
        <dbReference type="EMBL" id="MBP2257784.1"/>
    </source>
</evidence>
<name>A0ABS4S8P7_9BACI</name>
<keyword evidence="2" id="KW-0378">Hydrolase</keyword>
<dbReference type="RefSeq" id="WP_029265885.1">
    <property type="nucleotide sequence ID" value="NZ_JAGIKX010000014.1"/>
</dbReference>
<reference evidence="2 3" key="1">
    <citation type="submission" date="2021-03" db="EMBL/GenBank/DDBJ databases">
        <title>Genomic Encyclopedia of Type Strains, Phase IV (KMG-IV): sequencing the most valuable type-strain genomes for metagenomic binning, comparative biology and taxonomic classification.</title>
        <authorList>
            <person name="Goeker M."/>
        </authorList>
    </citation>
    <scope>NUCLEOTIDE SEQUENCE [LARGE SCALE GENOMIC DNA]</scope>
    <source>
        <strain evidence="2 3">DSM 25790</strain>
    </source>
</reference>
<dbReference type="EMBL" id="JAGIKX010000014">
    <property type="protein sequence ID" value="MBP2257784.1"/>
    <property type="molecule type" value="Genomic_DNA"/>
</dbReference>
<dbReference type="Gene3D" id="3.40.630.10">
    <property type="entry name" value="Zn peptidases"/>
    <property type="match status" value="1"/>
</dbReference>
<dbReference type="InterPro" id="IPR036264">
    <property type="entry name" value="Bact_exopeptidase_dim_dom"/>
</dbReference>
<dbReference type="Pfam" id="PF01546">
    <property type="entry name" value="Peptidase_M20"/>
    <property type="match status" value="1"/>
</dbReference>
<sequence>MKKIIETLTPDLEDIFQHLHEHPEISWKEFQTTQYIQSLLEKYDCNIKTFEDTTGLVVDVGSGKPVIALRADMDALWQEVDGTFQANHSCGHDAHMTIAIGVFMHLVEKGLPEQGTFRFIFQPAEEKGTGALTFADKGVIDDVDFLYGMHLRPVEELENGAFAPAIQHGAAKFIQATVQGEDAHGARPHLNANAIQIGMEFFQHLNHIQVNPRIPHSAKMTTFQAGGKSTNIIPGNATFSIDVRAQTNEVIEMLTTKIEQIASMLAAYHQVAIDLEVGANVAAAVLDQDATRMMREAITSCVGGDNLKPVITTTGGDDFHFYTIKRPDLKATMLAVGCDLKPGLHHPHMTFDHAVIPKAVDILANALRQTAQVYSGKKE</sequence>
<accession>A0ABS4S8P7</accession>
<dbReference type="Gene3D" id="3.30.70.360">
    <property type="match status" value="1"/>
</dbReference>
<feature type="domain" description="Peptidase M20 dimerisation" evidence="1">
    <location>
        <begin position="175"/>
        <end position="263"/>
    </location>
</feature>
<dbReference type="InterPro" id="IPR002933">
    <property type="entry name" value="Peptidase_M20"/>
</dbReference>
<dbReference type="InterPro" id="IPR037484">
    <property type="entry name" value="AmhX-like"/>
</dbReference>
<dbReference type="Proteomes" id="UP001519294">
    <property type="component" value="Unassembled WGS sequence"/>
</dbReference>
<dbReference type="InterPro" id="IPR011650">
    <property type="entry name" value="Peptidase_M20_dimer"/>
</dbReference>
<evidence type="ECO:0000259" key="1">
    <source>
        <dbReference type="Pfam" id="PF07687"/>
    </source>
</evidence>
<protein>
    <submittedName>
        <fullName evidence="2">Amidohydrolase</fullName>
        <ecNumber evidence="2">3.5.1.-</ecNumber>
    </submittedName>
</protein>
<dbReference type="NCBIfam" id="TIGR01891">
    <property type="entry name" value="amidohydrolases"/>
    <property type="match status" value="1"/>
</dbReference>
<dbReference type="CDD" id="cd08018">
    <property type="entry name" value="M20_Acy1_amhX-like"/>
    <property type="match status" value="1"/>
</dbReference>